<evidence type="ECO:0000256" key="1">
    <source>
        <dbReference type="ARBA" id="ARBA00004245"/>
    </source>
</evidence>
<accession>F7EG46</accession>
<dbReference type="FunFam" id="3.30.420.40:FF:000058">
    <property type="entry name" value="Putative actin-related protein 5"/>
    <property type="match status" value="1"/>
</dbReference>
<dbReference type="SMART" id="SM00268">
    <property type="entry name" value="ACTIN"/>
    <property type="match status" value="1"/>
</dbReference>
<keyword evidence="5" id="KW-0067">ATP-binding</keyword>
<dbReference type="STRING" id="9258.ENSOANP00000012505"/>
<reference evidence="8" key="2">
    <citation type="submission" date="2025-08" db="UniProtKB">
        <authorList>
            <consortium name="Ensembl"/>
        </authorList>
    </citation>
    <scope>IDENTIFICATION</scope>
    <source>
        <strain evidence="8">Glennie</strain>
    </source>
</reference>
<comment type="subcellular location">
    <subcellularLocation>
        <location evidence="1">Cytoplasm</location>
        <location evidence="1">Cytoskeleton</location>
    </subcellularLocation>
</comment>
<dbReference type="FunFam" id="3.90.640.10:FF:000007">
    <property type="entry name" value="Actin like 7B"/>
    <property type="match status" value="1"/>
</dbReference>
<dbReference type="AlphaFoldDB" id="F7EG46"/>
<keyword evidence="3" id="KW-0963">Cytoplasm</keyword>
<dbReference type="Gene3D" id="3.30.420.40">
    <property type="match status" value="2"/>
</dbReference>
<proteinExistence type="inferred from homology"/>
<dbReference type="InterPro" id="IPR004000">
    <property type="entry name" value="Actin"/>
</dbReference>
<dbReference type="Ensembl" id="ENSOANT00000012507.2">
    <property type="protein sequence ID" value="ENSOANP00000012505.2"/>
    <property type="gene ID" value="ENSOANG00000007850.2"/>
</dbReference>
<dbReference type="InterPro" id="IPR043129">
    <property type="entry name" value="ATPase_NBD"/>
</dbReference>
<sequence length="370" mass="40507">MDTPTLPALVMDNGSGNCRAGFAGTDVPQIVFPSVVSSPRLLSGGDRAGHGHSYVGSEAQQQRDILALRYPIERGIITHWEGLEQIWWHSYTLLGVVPGEHPVLLTERPLNISWNRERTAQILFETFHSPSLALAQQSVLALLASGLTTGLVMDSGDTLTIPVPVSEGWSLPQGILWVLFSGHDLTNYLAKMLSEKGGTPVADPVIMQDIKEKLCYVAWDVEQEKSRPVTSSSSYTLPDGQVLTLGRERFLCPETLFNPILMDYESSGVHEIIFHAIMKCDPAIRGTLFSHTVLCGGNTLFPGTMGRLQKEMAELVPHTADVQILALPERQLSAWCGGSALASLSSFGKRCISRQEYEKTGPAIVHQKTY</sequence>
<keyword evidence="9" id="KW-1185">Reference proteome</keyword>
<keyword evidence="4" id="KW-0547">Nucleotide-binding</keyword>
<dbReference type="GeneID" id="100076341"/>
<keyword evidence="6" id="KW-0206">Cytoskeleton</keyword>
<dbReference type="PRINTS" id="PR00190">
    <property type="entry name" value="ACTIN"/>
</dbReference>
<dbReference type="SUPFAM" id="SSF53067">
    <property type="entry name" value="Actin-like ATPase domain"/>
    <property type="match status" value="2"/>
</dbReference>
<evidence type="ECO:0000256" key="5">
    <source>
        <dbReference type="ARBA" id="ARBA00022840"/>
    </source>
</evidence>
<dbReference type="RefSeq" id="XP_028918483.1">
    <property type="nucleotide sequence ID" value="XM_029062650.1"/>
</dbReference>
<evidence type="ECO:0000313" key="8">
    <source>
        <dbReference type="Ensembl" id="ENSOANP00000012505.2"/>
    </source>
</evidence>
<evidence type="ECO:0000256" key="7">
    <source>
        <dbReference type="RuleBase" id="RU000487"/>
    </source>
</evidence>
<reference evidence="8 9" key="1">
    <citation type="journal article" date="2008" name="Nature">
        <title>Genome analysis of the platypus reveals unique signatures of evolution.</title>
        <authorList>
            <person name="Warren W.C."/>
            <person name="Hillier L.W."/>
            <person name="Marshall Graves J.A."/>
            <person name="Birney E."/>
            <person name="Ponting C.P."/>
            <person name="Grutzner F."/>
            <person name="Belov K."/>
            <person name="Miller W."/>
            <person name="Clarke L."/>
            <person name="Chinwalla A.T."/>
            <person name="Yang S.P."/>
            <person name="Heger A."/>
            <person name="Locke D.P."/>
            <person name="Miethke P."/>
            <person name="Waters P.D."/>
            <person name="Veyrunes F."/>
            <person name="Fulton L."/>
            <person name="Fulton B."/>
            <person name="Graves T."/>
            <person name="Wallis J."/>
            <person name="Puente X.S."/>
            <person name="Lopez-Otin C."/>
            <person name="Ordonez G.R."/>
            <person name="Eichler E.E."/>
            <person name="Chen L."/>
            <person name="Cheng Z."/>
            <person name="Deakin J.E."/>
            <person name="Alsop A."/>
            <person name="Thompson K."/>
            <person name="Kirby P."/>
            <person name="Papenfuss A.T."/>
            <person name="Wakefield M.J."/>
            <person name="Olender T."/>
            <person name="Lancet D."/>
            <person name="Huttley G.A."/>
            <person name="Smit A.F."/>
            <person name="Pask A."/>
            <person name="Temple-Smith P."/>
            <person name="Batzer M.A."/>
            <person name="Walker J.A."/>
            <person name="Konkel M.K."/>
            <person name="Harris R.S."/>
            <person name="Whittington C.M."/>
            <person name="Wong E.S."/>
            <person name="Gemmell N.J."/>
            <person name="Buschiazzo E."/>
            <person name="Vargas Jentzsch I.M."/>
            <person name="Merkel A."/>
            <person name="Schmitz J."/>
            <person name="Zemann A."/>
            <person name="Churakov G."/>
            <person name="Kriegs J.O."/>
            <person name="Brosius J."/>
            <person name="Murchison E.P."/>
            <person name="Sachidanandam R."/>
            <person name="Smith C."/>
            <person name="Hannon G.J."/>
            <person name="Tsend-Ayush E."/>
            <person name="McMillan D."/>
            <person name="Attenborough R."/>
            <person name="Rens W."/>
            <person name="Ferguson-Smith M."/>
            <person name="Lefevre C.M."/>
            <person name="Sharp J.A."/>
            <person name="Nicholas K.R."/>
            <person name="Ray D.A."/>
            <person name="Kube M."/>
            <person name="Reinhardt R."/>
            <person name="Pringle T.H."/>
            <person name="Taylor J."/>
            <person name="Jones R.C."/>
            <person name="Nixon B."/>
            <person name="Dacheux J.L."/>
            <person name="Niwa H."/>
            <person name="Sekita Y."/>
            <person name="Huang X."/>
            <person name="Stark A."/>
            <person name="Kheradpour P."/>
            <person name="Kellis M."/>
            <person name="Flicek P."/>
            <person name="Chen Y."/>
            <person name="Webber C."/>
            <person name="Hardison R."/>
            <person name="Nelson J."/>
            <person name="Hallsworth-Pepin K."/>
            <person name="Delehaunty K."/>
            <person name="Markovic C."/>
            <person name="Minx P."/>
            <person name="Feng Y."/>
            <person name="Kremitzki C."/>
            <person name="Mitreva M."/>
            <person name="Glasscock J."/>
            <person name="Wylie T."/>
            <person name="Wohldmann P."/>
            <person name="Thiru P."/>
            <person name="Nhan M.N."/>
            <person name="Pohl C.S."/>
            <person name="Smith S.M."/>
            <person name="Hou S."/>
            <person name="Nefedov M."/>
            <person name="de Jong P.J."/>
            <person name="Renfree M.B."/>
            <person name="Mardis E.R."/>
            <person name="Wilson R.K."/>
        </authorList>
    </citation>
    <scope>NUCLEOTIDE SEQUENCE [LARGE SCALE GENOMIC DNA]</scope>
    <source>
        <strain evidence="8 9">Glennie</strain>
    </source>
</reference>
<dbReference type="Pfam" id="PF00022">
    <property type="entry name" value="Actin"/>
    <property type="match status" value="1"/>
</dbReference>
<dbReference type="Gene3D" id="3.90.640.10">
    <property type="entry name" value="Actin, Chain A, domain 4"/>
    <property type="match status" value="1"/>
</dbReference>
<evidence type="ECO:0000313" key="9">
    <source>
        <dbReference type="Proteomes" id="UP000002279"/>
    </source>
</evidence>
<reference evidence="8" key="3">
    <citation type="submission" date="2025-09" db="UniProtKB">
        <authorList>
            <consortium name="Ensembl"/>
        </authorList>
    </citation>
    <scope>IDENTIFICATION</scope>
    <source>
        <strain evidence="8">Glennie</strain>
    </source>
</reference>
<name>F7EG46_ORNAN</name>
<dbReference type="eggNOG" id="KOG0676">
    <property type="taxonomic scope" value="Eukaryota"/>
</dbReference>
<evidence type="ECO:0000256" key="4">
    <source>
        <dbReference type="ARBA" id="ARBA00022741"/>
    </source>
</evidence>
<comment type="similarity">
    <text evidence="2 7">Belongs to the actin family.</text>
</comment>
<dbReference type="HOGENOM" id="CLU_027965_0_2_1"/>
<dbReference type="Proteomes" id="UP000002279">
    <property type="component" value="Chromosome 1"/>
</dbReference>
<dbReference type="GO" id="GO:0015629">
    <property type="term" value="C:actin cytoskeleton"/>
    <property type="evidence" value="ECO:0000318"/>
    <property type="project" value="GO_Central"/>
</dbReference>
<dbReference type="FunFam" id="3.30.420.40:FF:000148">
    <property type="entry name" value="Actin, alpha skeletal muscle"/>
    <property type="match status" value="1"/>
</dbReference>
<evidence type="ECO:0000256" key="6">
    <source>
        <dbReference type="ARBA" id="ARBA00023212"/>
    </source>
</evidence>
<evidence type="ECO:0000256" key="2">
    <source>
        <dbReference type="ARBA" id="ARBA00006752"/>
    </source>
</evidence>
<dbReference type="GeneTree" id="ENSGT00950000182960"/>
<dbReference type="InParanoid" id="F7EG46"/>
<evidence type="ECO:0000256" key="3">
    <source>
        <dbReference type="ARBA" id="ARBA00022490"/>
    </source>
</evidence>
<organism evidence="8 9">
    <name type="scientific">Ornithorhynchus anatinus</name>
    <name type="common">Duckbill platypus</name>
    <dbReference type="NCBI Taxonomy" id="9258"/>
    <lineage>
        <taxon>Eukaryota</taxon>
        <taxon>Metazoa</taxon>
        <taxon>Chordata</taxon>
        <taxon>Craniata</taxon>
        <taxon>Vertebrata</taxon>
        <taxon>Euteleostomi</taxon>
        <taxon>Mammalia</taxon>
        <taxon>Monotremata</taxon>
        <taxon>Ornithorhynchidae</taxon>
        <taxon>Ornithorhynchus</taxon>
    </lineage>
</organism>
<dbReference type="GO" id="GO:0005524">
    <property type="term" value="F:ATP binding"/>
    <property type="evidence" value="ECO:0007669"/>
    <property type="project" value="UniProtKB-KW"/>
</dbReference>
<gene>
    <name evidence="8" type="primary">LOC100076341</name>
</gene>
<protein>
    <submittedName>
        <fullName evidence="8">Uncharacterized protein</fullName>
    </submittedName>
</protein>
<dbReference type="KEGG" id="oaa:100076341"/>
<dbReference type="PANTHER" id="PTHR11937">
    <property type="entry name" value="ACTIN"/>
    <property type="match status" value="1"/>
</dbReference>